<sequence length="595" mass="62962">MSVVYGFRSLLACSCPAYAVQLLRLSNARSFSGGHSDVPECCGHLSKAPSDYIQSSSDVTDASQPMLAILVLDDTQQAIARNGSANIPLFIVDGTPPVPQANSSESWRESQQDCANHCEMPTVPEETLIHEKSPYDASETPSSSSETDLSTSLPSLVHKFSPQSSSPSLSQRFLTPTTLRLPPLSPHSPVPSLLLSPSLQPPPPSPPPPLRTLASSVLPPLPPSTPSLLPPPPSASTPELSQSRPSPACGDSTQITTSRMLSPMPLSVLMNSYPPPVADSKENVPPISTTAHFASPVSSDPSHPSSFKVPLLPQSSLCLSDPSFADPVPSSSLAPPTSRPSSSHVNTTLPPRLPSLLSPSSSLPSSSFFPPSTSSDPISSSDPNPRILSPQTLLPLPILQLSLPLPPTSSLLSSSSSSSSAQLSSSSSPSSLPSSLPSQPYPPPSPPFHPPEIPSYSHLFIQNPQSVPSVPSFSSPLTPHSAHSPPSRPLSFLPPPSLSPDPPSNSDRPGYRAPPVDVSTSHFPTGPSQFQITGISPQLRHEYIYNPSEFSSVEHGGASPMNSNMIDQRLVPRPFEIPGFKAWASLRKFRFNKVL</sequence>
<feature type="compositionally biased region" description="Pro residues" evidence="1">
    <location>
        <begin position="439"/>
        <end position="453"/>
    </location>
</feature>
<protein>
    <submittedName>
        <fullName evidence="2">Uncharacterized protein</fullName>
    </submittedName>
</protein>
<feature type="compositionally biased region" description="Low complexity" evidence="1">
    <location>
        <begin position="135"/>
        <end position="182"/>
    </location>
</feature>
<feature type="compositionally biased region" description="Low complexity" evidence="1">
    <location>
        <begin position="346"/>
        <end position="389"/>
    </location>
</feature>
<reference evidence="2 3" key="1">
    <citation type="submission" date="2024-08" db="EMBL/GenBank/DDBJ databases">
        <title>Gnathostoma spinigerum genome.</title>
        <authorList>
            <person name="Gonzalez-Bertolin B."/>
            <person name="Monzon S."/>
            <person name="Zaballos A."/>
            <person name="Jimenez P."/>
            <person name="Dekumyoy P."/>
            <person name="Varona S."/>
            <person name="Cuesta I."/>
            <person name="Sumanam S."/>
            <person name="Adisakwattana P."/>
            <person name="Gasser R.B."/>
            <person name="Hernandez-Gonzalez A."/>
            <person name="Young N.D."/>
            <person name="Perteguer M.J."/>
        </authorList>
    </citation>
    <scope>NUCLEOTIDE SEQUENCE [LARGE SCALE GENOMIC DNA]</scope>
    <source>
        <strain evidence="2">AL3</strain>
        <tissue evidence="2">Liver</tissue>
    </source>
</reference>
<dbReference type="AlphaFoldDB" id="A0ABD6EAN1"/>
<feature type="compositionally biased region" description="Pro residues" evidence="1">
    <location>
        <begin position="219"/>
        <end position="235"/>
    </location>
</feature>
<dbReference type="Proteomes" id="UP001608902">
    <property type="component" value="Unassembled WGS sequence"/>
</dbReference>
<evidence type="ECO:0000256" key="1">
    <source>
        <dbReference type="SAM" id="MobiDB-lite"/>
    </source>
</evidence>
<feature type="compositionally biased region" description="Pro residues" evidence="1">
    <location>
        <begin position="199"/>
        <end position="210"/>
    </location>
</feature>
<feature type="compositionally biased region" description="Polar residues" evidence="1">
    <location>
        <begin position="329"/>
        <end position="345"/>
    </location>
</feature>
<feature type="region of interest" description="Disordered" evidence="1">
    <location>
        <begin position="407"/>
        <end position="527"/>
    </location>
</feature>
<organism evidence="2 3">
    <name type="scientific">Gnathostoma spinigerum</name>
    <dbReference type="NCBI Taxonomy" id="75299"/>
    <lineage>
        <taxon>Eukaryota</taxon>
        <taxon>Metazoa</taxon>
        <taxon>Ecdysozoa</taxon>
        <taxon>Nematoda</taxon>
        <taxon>Chromadorea</taxon>
        <taxon>Rhabditida</taxon>
        <taxon>Spirurina</taxon>
        <taxon>Gnathostomatomorpha</taxon>
        <taxon>Gnathostomatoidea</taxon>
        <taxon>Gnathostomatidae</taxon>
        <taxon>Gnathostoma</taxon>
    </lineage>
</organism>
<evidence type="ECO:0000313" key="3">
    <source>
        <dbReference type="Proteomes" id="UP001608902"/>
    </source>
</evidence>
<feature type="compositionally biased region" description="Low complexity" evidence="1">
    <location>
        <begin position="464"/>
        <end position="479"/>
    </location>
</feature>
<name>A0ABD6EAN1_9BILA</name>
<feature type="compositionally biased region" description="Polar residues" evidence="1">
    <location>
        <begin position="518"/>
        <end position="527"/>
    </location>
</feature>
<feature type="region of interest" description="Disordered" evidence="1">
    <location>
        <begin position="133"/>
        <end position="255"/>
    </location>
</feature>
<feature type="compositionally biased region" description="Low complexity" evidence="1">
    <location>
        <begin position="407"/>
        <end position="438"/>
    </location>
</feature>
<accession>A0ABD6EAN1</accession>
<feature type="compositionally biased region" description="Low complexity" evidence="1">
    <location>
        <begin position="295"/>
        <end position="306"/>
    </location>
</feature>
<feature type="region of interest" description="Disordered" evidence="1">
    <location>
        <begin position="322"/>
        <end position="389"/>
    </location>
</feature>
<keyword evidence="3" id="KW-1185">Reference proteome</keyword>
<gene>
    <name evidence="2" type="ORF">AB6A40_003823</name>
</gene>
<dbReference type="EMBL" id="JBGFUD010002069">
    <property type="protein sequence ID" value="MFH4977114.1"/>
    <property type="molecule type" value="Genomic_DNA"/>
</dbReference>
<proteinExistence type="predicted"/>
<comment type="caution">
    <text evidence="2">The sequence shown here is derived from an EMBL/GenBank/DDBJ whole genome shotgun (WGS) entry which is preliminary data.</text>
</comment>
<feature type="compositionally biased region" description="Pro residues" evidence="1">
    <location>
        <begin position="486"/>
        <end position="503"/>
    </location>
</feature>
<evidence type="ECO:0000313" key="2">
    <source>
        <dbReference type="EMBL" id="MFH4977114.1"/>
    </source>
</evidence>
<feature type="region of interest" description="Disordered" evidence="1">
    <location>
        <begin position="272"/>
        <end position="308"/>
    </location>
</feature>